<dbReference type="RefSeq" id="WP_377936893.1">
    <property type="nucleotide sequence ID" value="NZ_JBHUMF010000031.1"/>
</dbReference>
<sequence length="146" mass="16740">MSLLSWPLESYRKRINPFVKFLLVGLVNTFVGLSVIFILLTLLEQSYWLSTFSGNGVGAFVSYLLNRKFTFESNVPHVKGGLRFILIVFSSYVISYYTSFVLASWFTELFSFTFFLTQKELAVVGGTVLYTVTNFLGQKYIVFKEN</sequence>
<gene>
    <name evidence="8" type="ORF">ACFSUL_15735</name>
</gene>
<protein>
    <submittedName>
        <fullName evidence="8">GtrA family protein</fullName>
    </submittedName>
</protein>
<evidence type="ECO:0000313" key="8">
    <source>
        <dbReference type="EMBL" id="MFD2682191.1"/>
    </source>
</evidence>
<evidence type="ECO:0000256" key="3">
    <source>
        <dbReference type="ARBA" id="ARBA00022692"/>
    </source>
</evidence>
<organism evidence="8 9">
    <name type="scientific">Bacillus seohaeanensis</name>
    <dbReference type="NCBI Taxonomy" id="284580"/>
    <lineage>
        <taxon>Bacteria</taxon>
        <taxon>Bacillati</taxon>
        <taxon>Bacillota</taxon>
        <taxon>Bacilli</taxon>
        <taxon>Bacillales</taxon>
        <taxon>Bacillaceae</taxon>
        <taxon>Bacillus</taxon>
    </lineage>
</organism>
<feature type="transmembrane region" description="Helical" evidence="6">
    <location>
        <begin position="21"/>
        <end position="40"/>
    </location>
</feature>
<proteinExistence type="inferred from homology"/>
<dbReference type="Pfam" id="PF04138">
    <property type="entry name" value="GtrA_DPMS_TM"/>
    <property type="match status" value="1"/>
</dbReference>
<feature type="domain" description="GtrA/DPMS transmembrane" evidence="7">
    <location>
        <begin position="20"/>
        <end position="143"/>
    </location>
</feature>
<evidence type="ECO:0000313" key="9">
    <source>
        <dbReference type="Proteomes" id="UP001597506"/>
    </source>
</evidence>
<evidence type="ECO:0000256" key="6">
    <source>
        <dbReference type="SAM" id="Phobius"/>
    </source>
</evidence>
<dbReference type="InterPro" id="IPR007267">
    <property type="entry name" value="GtrA_DPMS_TM"/>
</dbReference>
<accession>A0ABW5RV14</accession>
<dbReference type="PANTHER" id="PTHR38459:SF1">
    <property type="entry name" value="PROPHAGE BACTOPRENOL-LINKED GLUCOSE TRANSLOCASE HOMOLOG"/>
    <property type="match status" value="1"/>
</dbReference>
<dbReference type="PANTHER" id="PTHR38459">
    <property type="entry name" value="PROPHAGE BACTOPRENOL-LINKED GLUCOSE TRANSLOCASE HOMOLOG"/>
    <property type="match status" value="1"/>
</dbReference>
<keyword evidence="5 6" id="KW-0472">Membrane</keyword>
<keyword evidence="9" id="KW-1185">Reference proteome</keyword>
<evidence type="ECO:0000256" key="2">
    <source>
        <dbReference type="ARBA" id="ARBA00009399"/>
    </source>
</evidence>
<evidence type="ECO:0000256" key="1">
    <source>
        <dbReference type="ARBA" id="ARBA00004141"/>
    </source>
</evidence>
<evidence type="ECO:0000259" key="7">
    <source>
        <dbReference type="Pfam" id="PF04138"/>
    </source>
</evidence>
<reference evidence="9" key="1">
    <citation type="journal article" date="2019" name="Int. J. Syst. Evol. Microbiol.">
        <title>The Global Catalogue of Microorganisms (GCM) 10K type strain sequencing project: providing services to taxonomists for standard genome sequencing and annotation.</title>
        <authorList>
            <consortium name="The Broad Institute Genomics Platform"/>
            <consortium name="The Broad Institute Genome Sequencing Center for Infectious Disease"/>
            <person name="Wu L."/>
            <person name="Ma J."/>
        </authorList>
    </citation>
    <scope>NUCLEOTIDE SEQUENCE [LARGE SCALE GENOMIC DNA]</scope>
    <source>
        <strain evidence="9">KCTC 3913</strain>
    </source>
</reference>
<evidence type="ECO:0000256" key="4">
    <source>
        <dbReference type="ARBA" id="ARBA00022989"/>
    </source>
</evidence>
<keyword evidence="3 6" id="KW-0812">Transmembrane</keyword>
<comment type="subcellular location">
    <subcellularLocation>
        <location evidence="1">Membrane</location>
        <topology evidence="1">Multi-pass membrane protein</topology>
    </subcellularLocation>
</comment>
<feature type="transmembrane region" description="Helical" evidence="6">
    <location>
        <begin position="46"/>
        <end position="65"/>
    </location>
</feature>
<comment type="caution">
    <text evidence="8">The sequence shown here is derived from an EMBL/GenBank/DDBJ whole genome shotgun (WGS) entry which is preliminary data.</text>
</comment>
<keyword evidence="4 6" id="KW-1133">Transmembrane helix</keyword>
<dbReference type="InterPro" id="IPR051401">
    <property type="entry name" value="GtrA_CellWall_Glycosyl"/>
</dbReference>
<feature type="transmembrane region" description="Helical" evidence="6">
    <location>
        <begin position="85"/>
        <end position="106"/>
    </location>
</feature>
<comment type="similarity">
    <text evidence="2">Belongs to the GtrA family.</text>
</comment>
<dbReference type="Proteomes" id="UP001597506">
    <property type="component" value="Unassembled WGS sequence"/>
</dbReference>
<evidence type="ECO:0000256" key="5">
    <source>
        <dbReference type="ARBA" id="ARBA00023136"/>
    </source>
</evidence>
<dbReference type="EMBL" id="JBHUMF010000031">
    <property type="protein sequence ID" value="MFD2682191.1"/>
    <property type="molecule type" value="Genomic_DNA"/>
</dbReference>
<name>A0ABW5RV14_9BACI</name>